<accession>A0ACD5YAD9</accession>
<evidence type="ECO:0000313" key="1">
    <source>
        <dbReference type="EnsemblPlants" id="AVESA.00010b.r2.5DG0939470.1.CDS.1"/>
    </source>
</evidence>
<proteinExistence type="predicted"/>
<reference evidence="1" key="1">
    <citation type="submission" date="2021-05" db="EMBL/GenBank/DDBJ databases">
        <authorList>
            <person name="Scholz U."/>
            <person name="Mascher M."/>
            <person name="Fiebig A."/>
        </authorList>
    </citation>
    <scope>NUCLEOTIDE SEQUENCE [LARGE SCALE GENOMIC DNA]</scope>
</reference>
<name>A0ACD5YAD9_AVESA</name>
<keyword evidence="2" id="KW-1185">Reference proteome</keyword>
<reference evidence="1" key="2">
    <citation type="submission" date="2025-09" db="UniProtKB">
        <authorList>
            <consortium name="EnsemblPlants"/>
        </authorList>
    </citation>
    <scope>IDENTIFICATION</scope>
</reference>
<dbReference type="Proteomes" id="UP001732700">
    <property type="component" value="Chromosome 5D"/>
</dbReference>
<protein>
    <submittedName>
        <fullName evidence="1">Uncharacterized protein</fullName>
    </submittedName>
</protein>
<organism evidence="1 2">
    <name type="scientific">Avena sativa</name>
    <name type="common">Oat</name>
    <dbReference type="NCBI Taxonomy" id="4498"/>
    <lineage>
        <taxon>Eukaryota</taxon>
        <taxon>Viridiplantae</taxon>
        <taxon>Streptophyta</taxon>
        <taxon>Embryophyta</taxon>
        <taxon>Tracheophyta</taxon>
        <taxon>Spermatophyta</taxon>
        <taxon>Magnoliopsida</taxon>
        <taxon>Liliopsida</taxon>
        <taxon>Poales</taxon>
        <taxon>Poaceae</taxon>
        <taxon>BOP clade</taxon>
        <taxon>Pooideae</taxon>
        <taxon>Poodae</taxon>
        <taxon>Poeae</taxon>
        <taxon>Poeae Chloroplast Group 1 (Aveneae type)</taxon>
        <taxon>Aveninae</taxon>
        <taxon>Avena</taxon>
    </lineage>
</organism>
<sequence length="289" mass="32509">MTYLGSLHHFLGVTATRTSSTLFLSQHHLDLLNQAGMIDCQPCRTLADVGFKLSAEGDSVLDPTLYRSLVGALQYATLTRPVISYFVQQACLYMHDPRLPHLAHVKKILRYLKGTLDHGLLLNSSSPTSLTVYSDADWTGCPDTRRSTSGFCVYLGDNLVSWSSKRQVTISRSSAEAEYRAVAHAVAEAVWIRQLLVELQRPVQHATIVYCELSIWPPTPCNIVVPSTSRSTFILFGKKLLLEKFVFYMFQRVHNLQIFLPKDYILRPSSIFAPVSTSWHPMLTLRGGY</sequence>
<evidence type="ECO:0000313" key="2">
    <source>
        <dbReference type="Proteomes" id="UP001732700"/>
    </source>
</evidence>
<dbReference type="EnsemblPlants" id="AVESA.00010b.r2.5DG0939470.1">
    <property type="protein sequence ID" value="AVESA.00010b.r2.5DG0939470.1.CDS.1"/>
    <property type="gene ID" value="AVESA.00010b.r2.5DG0939470"/>
</dbReference>